<accession>A0A6V8NAD2</accession>
<dbReference type="GO" id="GO:0004222">
    <property type="term" value="F:metalloendopeptidase activity"/>
    <property type="evidence" value="ECO:0007669"/>
    <property type="project" value="TreeGrafter"/>
</dbReference>
<evidence type="ECO:0000256" key="1">
    <source>
        <dbReference type="SAM" id="MobiDB-lite"/>
    </source>
</evidence>
<sequence>MISGSGVAGKGSRLAARFALCGLALLLTQPQVALASRTSPVDGGVVTSGVGWRPDPFGSGRMVYHNGYDIAVPLGTKVYAVEAGTVYYAGTYRGYGEMVAVDHGNGYVTIYGHNSKVLVKVGDKVDSNTVLALSGSTGRSTGPHLHYELRHLAGYPKPQRPSWEENLEKVVGDAVESAIKKQQAQGGGEPYLPEPEGE</sequence>
<evidence type="ECO:0000313" key="5">
    <source>
        <dbReference type="Proteomes" id="UP000587586"/>
    </source>
</evidence>
<reference evidence="5" key="1">
    <citation type="submission" date="2020-06" db="EMBL/GenBank/DDBJ databases">
        <title>Draft genomic sequecing of Geomonas sp. Red745.</title>
        <authorList>
            <person name="Itoh H."/>
            <person name="Xu Z.X."/>
            <person name="Ushijima N."/>
            <person name="Masuda Y."/>
            <person name="Shiratori Y."/>
            <person name="Senoo K."/>
        </authorList>
    </citation>
    <scope>NUCLEOTIDE SEQUENCE [LARGE SCALE GENOMIC DNA]</scope>
    <source>
        <strain evidence="5">Red745</strain>
    </source>
</reference>
<dbReference type="Gene3D" id="2.70.70.10">
    <property type="entry name" value="Glucose Permease (Domain IIA)"/>
    <property type="match status" value="1"/>
</dbReference>
<gene>
    <name evidence="4" type="ORF">GMLC_24130</name>
</gene>
<dbReference type="InterPro" id="IPR011055">
    <property type="entry name" value="Dup_hybrid_motif"/>
</dbReference>
<dbReference type="Pfam" id="PF01551">
    <property type="entry name" value="Peptidase_M23"/>
    <property type="match status" value="1"/>
</dbReference>
<feature type="chain" id="PRO_5028368841" evidence="2">
    <location>
        <begin position="36"/>
        <end position="198"/>
    </location>
</feature>
<dbReference type="InterPro" id="IPR016047">
    <property type="entry name" value="M23ase_b-sheet_dom"/>
</dbReference>
<evidence type="ECO:0000256" key="2">
    <source>
        <dbReference type="SAM" id="SignalP"/>
    </source>
</evidence>
<dbReference type="Proteomes" id="UP000587586">
    <property type="component" value="Unassembled WGS sequence"/>
</dbReference>
<dbReference type="RefSeq" id="WP_281379460.1">
    <property type="nucleotide sequence ID" value="NZ_BLXZ01000004.1"/>
</dbReference>
<feature type="signal peptide" evidence="2">
    <location>
        <begin position="1"/>
        <end position="35"/>
    </location>
</feature>
<proteinExistence type="predicted"/>
<dbReference type="PANTHER" id="PTHR21666">
    <property type="entry name" value="PEPTIDASE-RELATED"/>
    <property type="match status" value="1"/>
</dbReference>
<protein>
    <submittedName>
        <fullName evidence="4">Peptidase M23</fullName>
    </submittedName>
</protein>
<evidence type="ECO:0000259" key="3">
    <source>
        <dbReference type="Pfam" id="PF01551"/>
    </source>
</evidence>
<dbReference type="PANTHER" id="PTHR21666:SF270">
    <property type="entry name" value="MUREIN HYDROLASE ACTIVATOR ENVC"/>
    <property type="match status" value="1"/>
</dbReference>
<feature type="region of interest" description="Disordered" evidence="1">
    <location>
        <begin position="178"/>
        <end position="198"/>
    </location>
</feature>
<feature type="domain" description="M23ase beta-sheet core" evidence="3">
    <location>
        <begin position="64"/>
        <end position="151"/>
    </location>
</feature>
<keyword evidence="5" id="KW-1185">Reference proteome</keyword>
<dbReference type="SUPFAM" id="SSF51261">
    <property type="entry name" value="Duplicated hybrid motif"/>
    <property type="match status" value="1"/>
</dbReference>
<comment type="caution">
    <text evidence="4">The sequence shown here is derived from an EMBL/GenBank/DDBJ whole genome shotgun (WGS) entry which is preliminary data.</text>
</comment>
<name>A0A6V8NAD2_9BACT</name>
<dbReference type="EMBL" id="BLXZ01000004">
    <property type="protein sequence ID" value="GFO68834.1"/>
    <property type="molecule type" value="Genomic_DNA"/>
</dbReference>
<dbReference type="InterPro" id="IPR050570">
    <property type="entry name" value="Cell_wall_metabolism_enzyme"/>
</dbReference>
<evidence type="ECO:0000313" key="4">
    <source>
        <dbReference type="EMBL" id="GFO68834.1"/>
    </source>
</evidence>
<keyword evidence="2" id="KW-0732">Signal</keyword>
<dbReference type="AlphaFoldDB" id="A0A6V8NAD2"/>
<dbReference type="CDD" id="cd12797">
    <property type="entry name" value="M23_peptidase"/>
    <property type="match status" value="1"/>
</dbReference>
<organism evidence="4 5">
    <name type="scientific">Geomonas limicola</name>
    <dbReference type="NCBI Taxonomy" id="2740186"/>
    <lineage>
        <taxon>Bacteria</taxon>
        <taxon>Pseudomonadati</taxon>
        <taxon>Thermodesulfobacteriota</taxon>
        <taxon>Desulfuromonadia</taxon>
        <taxon>Geobacterales</taxon>
        <taxon>Geobacteraceae</taxon>
        <taxon>Geomonas</taxon>
    </lineage>
</organism>